<dbReference type="Pfam" id="PF07606">
    <property type="entry name" value="DUF1569"/>
    <property type="match status" value="1"/>
</dbReference>
<protein>
    <submittedName>
        <fullName evidence="1">DUF1569 domain-containing protein</fullName>
    </submittedName>
</protein>
<dbReference type="AlphaFoldDB" id="A0A5J5IAU5"/>
<sequence>MKSIFDNTIREEIVDRINSLSDKSKAKWGKMTVAQMVKHCSRCEEYYYGNIKVKRSFLGRIFGKRAIASILKDETTGINKNAPTRPQFKVTEPVLDLAAEKENWKQLITRYGTFPEDNFTHWFFGKMTKNQLGEFIYKHSDHHLRQFGV</sequence>
<dbReference type="EMBL" id="VYQF01000010">
    <property type="protein sequence ID" value="KAA9035823.1"/>
    <property type="molecule type" value="Genomic_DNA"/>
</dbReference>
<keyword evidence="2" id="KW-1185">Reference proteome</keyword>
<accession>A0A5J5IAU5</accession>
<organism evidence="1 2">
    <name type="scientific">Ginsengibacter hankyongi</name>
    <dbReference type="NCBI Taxonomy" id="2607284"/>
    <lineage>
        <taxon>Bacteria</taxon>
        <taxon>Pseudomonadati</taxon>
        <taxon>Bacteroidota</taxon>
        <taxon>Chitinophagia</taxon>
        <taxon>Chitinophagales</taxon>
        <taxon>Chitinophagaceae</taxon>
        <taxon>Ginsengibacter</taxon>
    </lineage>
</organism>
<reference evidence="1 2" key="1">
    <citation type="submission" date="2019-09" db="EMBL/GenBank/DDBJ databases">
        <title>Draft genome sequence of Ginsengibacter sp. BR5-29.</title>
        <authorList>
            <person name="Im W.-T."/>
        </authorList>
    </citation>
    <scope>NUCLEOTIDE SEQUENCE [LARGE SCALE GENOMIC DNA]</scope>
    <source>
        <strain evidence="1 2">BR5-29</strain>
    </source>
</reference>
<name>A0A5J5IAU5_9BACT</name>
<dbReference type="RefSeq" id="WP_150416629.1">
    <property type="nucleotide sequence ID" value="NZ_VYQF01000010.1"/>
</dbReference>
<comment type="caution">
    <text evidence="1">The sequence shown here is derived from an EMBL/GenBank/DDBJ whole genome shotgun (WGS) entry which is preliminary data.</text>
</comment>
<dbReference type="Gene3D" id="1.20.120.450">
    <property type="entry name" value="dinb family like domain"/>
    <property type="match status" value="1"/>
</dbReference>
<proteinExistence type="predicted"/>
<dbReference type="SUPFAM" id="SSF109854">
    <property type="entry name" value="DinB/YfiT-like putative metalloenzymes"/>
    <property type="match status" value="1"/>
</dbReference>
<evidence type="ECO:0000313" key="2">
    <source>
        <dbReference type="Proteomes" id="UP000326903"/>
    </source>
</evidence>
<evidence type="ECO:0000313" key="1">
    <source>
        <dbReference type="EMBL" id="KAA9035823.1"/>
    </source>
</evidence>
<dbReference type="InterPro" id="IPR011463">
    <property type="entry name" value="DUF1569"/>
</dbReference>
<gene>
    <name evidence="1" type="ORF">FW778_19905</name>
</gene>
<dbReference type="Proteomes" id="UP000326903">
    <property type="component" value="Unassembled WGS sequence"/>
</dbReference>
<dbReference type="InterPro" id="IPR034660">
    <property type="entry name" value="DinB/YfiT-like"/>
</dbReference>